<evidence type="ECO:0000256" key="5">
    <source>
        <dbReference type="ARBA" id="ARBA00022989"/>
    </source>
</evidence>
<keyword evidence="3" id="KW-1003">Cell membrane</keyword>
<feature type="domain" description="EamA" evidence="8">
    <location>
        <begin position="144"/>
        <end position="277"/>
    </location>
</feature>
<organism evidence="9 10">
    <name type="scientific">Carnobacterium antarcticum</name>
    <dbReference type="NCBI Taxonomy" id="2126436"/>
    <lineage>
        <taxon>Bacteria</taxon>
        <taxon>Bacillati</taxon>
        <taxon>Bacillota</taxon>
        <taxon>Bacilli</taxon>
        <taxon>Lactobacillales</taxon>
        <taxon>Carnobacteriaceae</taxon>
        <taxon>Carnobacterium</taxon>
    </lineage>
</organism>
<feature type="transmembrane region" description="Helical" evidence="7">
    <location>
        <begin position="205"/>
        <end position="225"/>
    </location>
</feature>
<evidence type="ECO:0000256" key="6">
    <source>
        <dbReference type="ARBA" id="ARBA00023136"/>
    </source>
</evidence>
<reference evidence="10" key="1">
    <citation type="journal article" date="2019" name="Int. J. Syst. Evol. Microbiol.">
        <title>The Global Catalogue of Microorganisms (GCM) 10K type strain sequencing project: providing services to taxonomists for standard genome sequencing and annotation.</title>
        <authorList>
            <consortium name="The Broad Institute Genomics Platform"/>
            <consortium name="The Broad Institute Genome Sequencing Center for Infectious Disease"/>
            <person name="Wu L."/>
            <person name="Ma J."/>
        </authorList>
    </citation>
    <scope>NUCLEOTIDE SEQUENCE [LARGE SCALE GENOMIC DNA]</scope>
    <source>
        <strain evidence="10">KCTC 42143</strain>
    </source>
</reference>
<dbReference type="InterPro" id="IPR037185">
    <property type="entry name" value="EmrE-like"/>
</dbReference>
<feature type="transmembrane region" description="Helical" evidence="7">
    <location>
        <begin position="94"/>
        <end position="112"/>
    </location>
</feature>
<sequence length="296" mass="32660">MKRNLGRLGLLLVTIIWGAAYVVSDVALDVLNPYQLMTGRFLVAFVVMVVLFFNMLKRITKTTLVRGGILGILLYLAFAFQTVGLTYTTPSKNAFLTAISVVLVPFIGLLLFKNKISIRAYIGAFLSIIGIGLLSLEGFHGFNIGDSLTLICAVFFSLQLIFTSRFVRKENIFAIMIVQMGVATLCGLVVNVFRGDAFPSLTNVTGSLSILYLGVFSTMVGFMVQTAAQRFTTDTETAIILSMESLWGMLFSMVLLKEQITLQMAIGAAVILMGVLVSEVDFKKMKHRKTTHYERD</sequence>
<feature type="transmembrane region" description="Helical" evidence="7">
    <location>
        <begin position="119"/>
        <end position="136"/>
    </location>
</feature>
<comment type="caution">
    <text evidence="9">The sequence shown here is derived from an EMBL/GenBank/DDBJ whole genome shotgun (WGS) entry which is preliminary data.</text>
</comment>
<proteinExistence type="inferred from homology"/>
<dbReference type="RefSeq" id="WP_058919062.1">
    <property type="nucleotide sequence ID" value="NZ_JBHSQC010000015.1"/>
</dbReference>
<protein>
    <submittedName>
        <fullName evidence="9">DMT family transporter</fullName>
    </submittedName>
</protein>
<evidence type="ECO:0000259" key="8">
    <source>
        <dbReference type="Pfam" id="PF00892"/>
    </source>
</evidence>
<keyword evidence="10" id="KW-1185">Reference proteome</keyword>
<dbReference type="SUPFAM" id="SSF103481">
    <property type="entry name" value="Multidrug resistance efflux transporter EmrE"/>
    <property type="match status" value="2"/>
</dbReference>
<feature type="transmembrane region" description="Helical" evidence="7">
    <location>
        <begin position="34"/>
        <end position="56"/>
    </location>
</feature>
<feature type="transmembrane region" description="Helical" evidence="7">
    <location>
        <begin position="142"/>
        <end position="161"/>
    </location>
</feature>
<feature type="transmembrane region" description="Helical" evidence="7">
    <location>
        <begin position="262"/>
        <end position="282"/>
    </location>
</feature>
<feature type="transmembrane region" description="Helical" evidence="7">
    <location>
        <begin position="237"/>
        <end position="256"/>
    </location>
</feature>
<dbReference type="PANTHER" id="PTHR42920">
    <property type="entry name" value="OS03G0707200 PROTEIN-RELATED"/>
    <property type="match status" value="1"/>
</dbReference>
<evidence type="ECO:0000256" key="7">
    <source>
        <dbReference type="SAM" id="Phobius"/>
    </source>
</evidence>
<dbReference type="InterPro" id="IPR051258">
    <property type="entry name" value="Diverse_Substrate_Transporter"/>
</dbReference>
<evidence type="ECO:0000313" key="10">
    <source>
        <dbReference type="Proteomes" id="UP001597285"/>
    </source>
</evidence>
<evidence type="ECO:0000256" key="2">
    <source>
        <dbReference type="ARBA" id="ARBA00007362"/>
    </source>
</evidence>
<dbReference type="EMBL" id="JBHUFF010000008">
    <property type="protein sequence ID" value="MFD1798647.1"/>
    <property type="molecule type" value="Genomic_DNA"/>
</dbReference>
<dbReference type="PANTHER" id="PTHR42920:SF5">
    <property type="entry name" value="EAMA DOMAIN-CONTAINING PROTEIN"/>
    <property type="match status" value="1"/>
</dbReference>
<dbReference type="Gene3D" id="1.10.3730.20">
    <property type="match status" value="1"/>
</dbReference>
<accession>A0ABW4NJU2</accession>
<name>A0ABW4NJU2_9LACT</name>
<evidence type="ECO:0000256" key="1">
    <source>
        <dbReference type="ARBA" id="ARBA00004651"/>
    </source>
</evidence>
<evidence type="ECO:0000313" key="9">
    <source>
        <dbReference type="EMBL" id="MFD1798647.1"/>
    </source>
</evidence>
<feature type="domain" description="EamA" evidence="8">
    <location>
        <begin position="6"/>
        <end position="135"/>
    </location>
</feature>
<dbReference type="Proteomes" id="UP001597285">
    <property type="component" value="Unassembled WGS sequence"/>
</dbReference>
<dbReference type="Pfam" id="PF00892">
    <property type="entry name" value="EamA"/>
    <property type="match status" value="2"/>
</dbReference>
<feature type="transmembrane region" description="Helical" evidence="7">
    <location>
        <begin position="68"/>
        <end position="88"/>
    </location>
</feature>
<evidence type="ECO:0000256" key="4">
    <source>
        <dbReference type="ARBA" id="ARBA00022692"/>
    </source>
</evidence>
<comment type="subcellular location">
    <subcellularLocation>
        <location evidence="1">Cell membrane</location>
        <topology evidence="1">Multi-pass membrane protein</topology>
    </subcellularLocation>
</comment>
<feature type="transmembrane region" description="Helical" evidence="7">
    <location>
        <begin position="173"/>
        <end position="193"/>
    </location>
</feature>
<comment type="similarity">
    <text evidence="2">Belongs to the EamA transporter family.</text>
</comment>
<dbReference type="InterPro" id="IPR000620">
    <property type="entry name" value="EamA_dom"/>
</dbReference>
<evidence type="ECO:0000256" key="3">
    <source>
        <dbReference type="ARBA" id="ARBA00022475"/>
    </source>
</evidence>
<keyword evidence="4 7" id="KW-0812">Transmembrane</keyword>
<keyword evidence="6 7" id="KW-0472">Membrane</keyword>
<gene>
    <name evidence="9" type="ORF">ACFSBK_02080</name>
</gene>
<keyword evidence="5 7" id="KW-1133">Transmembrane helix</keyword>